<evidence type="ECO:0000313" key="2">
    <source>
        <dbReference type="Proteomes" id="UP000053573"/>
    </source>
</evidence>
<dbReference type="Proteomes" id="UP000053573">
    <property type="component" value="Unassembled WGS sequence"/>
</dbReference>
<proteinExistence type="predicted"/>
<feature type="non-terminal residue" evidence="1">
    <location>
        <position position="1"/>
    </location>
</feature>
<gene>
    <name evidence="1" type="ORF">EMPG_13564</name>
</gene>
<protein>
    <submittedName>
        <fullName evidence="1">Uncharacterized protein</fullName>
    </submittedName>
</protein>
<organism evidence="1 2">
    <name type="scientific">Blastomyces silverae</name>
    <dbReference type="NCBI Taxonomy" id="2060906"/>
    <lineage>
        <taxon>Eukaryota</taxon>
        <taxon>Fungi</taxon>
        <taxon>Dikarya</taxon>
        <taxon>Ascomycota</taxon>
        <taxon>Pezizomycotina</taxon>
        <taxon>Eurotiomycetes</taxon>
        <taxon>Eurotiomycetidae</taxon>
        <taxon>Onygenales</taxon>
        <taxon>Ajellomycetaceae</taxon>
        <taxon>Blastomyces</taxon>
    </lineage>
</organism>
<dbReference type="AlphaFoldDB" id="A0A0H1BPN8"/>
<dbReference type="STRING" id="2060906.A0A0H1BPN8"/>
<comment type="caution">
    <text evidence="1">The sequence shown here is derived from an EMBL/GenBank/DDBJ whole genome shotgun (WGS) entry which is preliminary data.</text>
</comment>
<reference evidence="2" key="1">
    <citation type="journal article" date="2015" name="PLoS Genet.">
        <title>The dynamic genome and transcriptome of the human fungal pathogen Blastomyces and close relative Emmonsia.</title>
        <authorList>
            <person name="Munoz J.F."/>
            <person name="Gauthier G.M."/>
            <person name="Desjardins C.A."/>
            <person name="Gallo J.E."/>
            <person name="Holder J."/>
            <person name="Sullivan T.D."/>
            <person name="Marty A.J."/>
            <person name="Carmen J.C."/>
            <person name="Chen Z."/>
            <person name="Ding L."/>
            <person name="Gujja S."/>
            <person name="Magrini V."/>
            <person name="Misas E."/>
            <person name="Mitreva M."/>
            <person name="Priest M."/>
            <person name="Saif S."/>
            <person name="Whiston E.A."/>
            <person name="Young S."/>
            <person name="Zeng Q."/>
            <person name="Goldman W.E."/>
            <person name="Mardis E.R."/>
            <person name="Taylor J.W."/>
            <person name="McEwen J.G."/>
            <person name="Clay O.K."/>
            <person name="Klein B.S."/>
            <person name="Cuomo C.A."/>
        </authorList>
    </citation>
    <scope>NUCLEOTIDE SEQUENCE [LARGE SCALE GENOMIC DNA]</scope>
    <source>
        <strain evidence="2">UAMH 139</strain>
    </source>
</reference>
<keyword evidence="2" id="KW-1185">Reference proteome</keyword>
<accession>A0A0H1BPN8</accession>
<feature type="non-terminal residue" evidence="1">
    <location>
        <position position="93"/>
    </location>
</feature>
<dbReference type="EMBL" id="LDEV01001738">
    <property type="protein sequence ID" value="KLJ11146.1"/>
    <property type="molecule type" value="Genomic_DNA"/>
</dbReference>
<name>A0A0H1BPN8_9EURO</name>
<sequence>VFSITVHKMIVLTDVKELFIIIQFQIVTSFTLTNTFYSQDSHQILHIIQVKNICVLDNENANIILFYTQSDKTTTLCLSYHCENELFTHCVLL</sequence>
<evidence type="ECO:0000313" key="1">
    <source>
        <dbReference type="EMBL" id="KLJ11146.1"/>
    </source>
</evidence>